<evidence type="ECO:0000256" key="1">
    <source>
        <dbReference type="SAM" id="MobiDB-lite"/>
    </source>
</evidence>
<organism evidence="3 4">
    <name type="scientific">Actinacidiphila oryziradicis</name>
    <dbReference type="NCBI Taxonomy" id="2571141"/>
    <lineage>
        <taxon>Bacteria</taxon>
        <taxon>Bacillati</taxon>
        <taxon>Actinomycetota</taxon>
        <taxon>Actinomycetes</taxon>
        <taxon>Kitasatosporales</taxon>
        <taxon>Streptomycetaceae</taxon>
        <taxon>Actinacidiphila</taxon>
    </lineage>
</organism>
<gene>
    <name evidence="3" type="ORF">FCI23_44600</name>
</gene>
<proteinExistence type="predicted"/>
<name>A0A4V5MXD8_9ACTN</name>
<feature type="transmembrane region" description="Helical" evidence="2">
    <location>
        <begin position="39"/>
        <end position="57"/>
    </location>
</feature>
<keyword evidence="2" id="KW-1133">Transmembrane helix</keyword>
<feature type="transmembrane region" description="Helical" evidence="2">
    <location>
        <begin position="63"/>
        <end position="84"/>
    </location>
</feature>
<dbReference type="EMBL" id="SUMC01000097">
    <property type="protein sequence ID" value="TJZ99738.1"/>
    <property type="molecule type" value="Genomic_DNA"/>
</dbReference>
<keyword evidence="2" id="KW-0472">Membrane</keyword>
<reference evidence="3 4" key="1">
    <citation type="submission" date="2019-04" db="EMBL/GenBank/DDBJ databases">
        <title>Streptomyces oryziradicis sp. nov., a novel actinomycete isolated from rhizosphere soil of rice (Oryza sativa L.).</title>
        <authorList>
            <person name="Li C."/>
        </authorList>
    </citation>
    <scope>NUCLEOTIDE SEQUENCE [LARGE SCALE GENOMIC DNA]</scope>
    <source>
        <strain evidence="3 4">NEAU-C40</strain>
    </source>
</reference>
<evidence type="ECO:0000313" key="4">
    <source>
        <dbReference type="Proteomes" id="UP000305778"/>
    </source>
</evidence>
<keyword evidence="2" id="KW-0812">Transmembrane</keyword>
<dbReference type="RefSeq" id="WP_136729759.1">
    <property type="nucleotide sequence ID" value="NZ_SUMC01000097.1"/>
</dbReference>
<evidence type="ECO:0000256" key="2">
    <source>
        <dbReference type="SAM" id="Phobius"/>
    </source>
</evidence>
<feature type="region of interest" description="Disordered" evidence="1">
    <location>
        <begin position="1"/>
        <end position="25"/>
    </location>
</feature>
<protein>
    <submittedName>
        <fullName evidence="3">Uncharacterized protein</fullName>
    </submittedName>
</protein>
<accession>A0A4V5MXD8</accession>
<keyword evidence="4" id="KW-1185">Reference proteome</keyword>
<dbReference type="OrthoDB" id="4016357at2"/>
<dbReference type="Proteomes" id="UP000305778">
    <property type="component" value="Unassembled WGS sequence"/>
</dbReference>
<sequence>MSVEETSPDRDRDPGGPVPVVAARRPDPDRRLSRSWFSVGFRAGLGALAAYWLVLAVQHVESTLMLVPLSLVIAISADPVVGWLTGRGLRRSWAWPR</sequence>
<comment type="caution">
    <text evidence="3">The sequence shown here is derived from an EMBL/GenBank/DDBJ whole genome shotgun (WGS) entry which is preliminary data.</text>
</comment>
<dbReference type="AlphaFoldDB" id="A0A4V5MXD8"/>
<evidence type="ECO:0000313" key="3">
    <source>
        <dbReference type="EMBL" id="TJZ99738.1"/>
    </source>
</evidence>